<dbReference type="SUPFAM" id="SSF82549">
    <property type="entry name" value="DAK1/DegV-like"/>
    <property type="match status" value="1"/>
</dbReference>
<feature type="compositionally biased region" description="Low complexity" evidence="2">
    <location>
        <begin position="14"/>
        <end position="26"/>
    </location>
</feature>
<dbReference type="InterPro" id="IPR050270">
    <property type="entry name" value="DegV_domain_contain"/>
</dbReference>
<keyword evidence="1" id="KW-0446">Lipid-binding</keyword>
<feature type="region of interest" description="Disordered" evidence="2">
    <location>
        <begin position="1"/>
        <end position="26"/>
    </location>
</feature>
<proteinExistence type="predicted"/>
<dbReference type="InterPro" id="IPR003797">
    <property type="entry name" value="DegV"/>
</dbReference>
<dbReference type="RefSeq" id="WP_330958102.1">
    <property type="nucleotide sequence ID" value="NZ_JAZGJQ010000004.1"/>
</dbReference>
<organism evidence="3 4">
    <name type="scientific">Olsenella absiana</name>
    <dbReference type="NCBI Taxonomy" id="3115222"/>
    <lineage>
        <taxon>Bacteria</taxon>
        <taxon>Bacillati</taxon>
        <taxon>Actinomycetota</taxon>
        <taxon>Coriobacteriia</taxon>
        <taxon>Coriobacteriales</taxon>
        <taxon>Atopobiaceae</taxon>
        <taxon>Olsenella</taxon>
    </lineage>
</organism>
<dbReference type="Gene3D" id="3.40.50.10170">
    <property type="match status" value="1"/>
</dbReference>
<evidence type="ECO:0000256" key="2">
    <source>
        <dbReference type="SAM" id="MobiDB-lite"/>
    </source>
</evidence>
<sequence length="352" mass="39063">MAKPSASEDVQGNEADSSAEAGAATKAAPADVIRVGKAYHQKASCHIIVDSTADYSPEVARQLGVEVIPFHYVDQDGEHEDDLWQTRDPHEFYEYMRKHPDVHFKTQAVTPGHYFEVFERAALSGLPAIYMSLPAGLSSSIDSARQAADMIREKYPDYELYVLDNRCDSAAGELLAIEVVRQATSGLSAREVFEWARDARYFVHGYFTLDNFNALKAGGRIPPAAANVGSKLDIKPELSYDTNGALTLRGMCRGRKKALRAILQDFRDNYSYDTSLPLAIVSTDAEKDADWLEKEVRKEKGCEDVTIIRSQVSPILGSHVGPGMVALVFWGTDRREKVSLTDRIARKVRSSR</sequence>
<name>A0ABU7R9Q7_9ACTN</name>
<dbReference type="NCBIfam" id="TIGR00762">
    <property type="entry name" value="DegV"/>
    <property type="match status" value="1"/>
</dbReference>
<dbReference type="InterPro" id="IPR043168">
    <property type="entry name" value="DegV_C"/>
</dbReference>
<dbReference type="EMBL" id="JAZGJQ010000004">
    <property type="protein sequence ID" value="MEE6147334.1"/>
    <property type="molecule type" value="Genomic_DNA"/>
</dbReference>
<dbReference type="Proteomes" id="UP001332931">
    <property type="component" value="Unassembled WGS sequence"/>
</dbReference>
<protein>
    <submittedName>
        <fullName evidence="3">DegV family protein</fullName>
    </submittedName>
</protein>
<dbReference type="PANTHER" id="PTHR33434">
    <property type="entry name" value="DEGV DOMAIN-CONTAINING PROTEIN DR_1986-RELATED"/>
    <property type="match status" value="1"/>
</dbReference>
<keyword evidence="4" id="KW-1185">Reference proteome</keyword>
<comment type="caution">
    <text evidence="3">The sequence shown here is derived from an EMBL/GenBank/DDBJ whole genome shotgun (WGS) entry which is preliminary data.</text>
</comment>
<dbReference type="PANTHER" id="PTHR33434:SF2">
    <property type="entry name" value="FATTY ACID-BINDING PROTEIN TM_1468"/>
    <property type="match status" value="1"/>
</dbReference>
<gene>
    <name evidence="3" type="ORF">VXJ25_04930</name>
</gene>
<dbReference type="Pfam" id="PF02645">
    <property type="entry name" value="DegV"/>
    <property type="match status" value="1"/>
</dbReference>
<accession>A0ABU7R9Q7</accession>
<evidence type="ECO:0000313" key="3">
    <source>
        <dbReference type="EMBL" id="MEE6147334.1"/>
    </source>
</evidence>
<evidence type="ECO:0000313" key="4">
    <source>
        <dbReference type="Proteomes" id="UP001332931"/>
    </source>
</evidence>
<dbReference type="PROSITE" id="PS51482">
    <property type="entry name" value="DEGV"/>
    <property type="match status" value="1"/>
</dbReference>
<evidence type="ECO:0000256" key="1">
    <source>
        <dbReference type="ARBA" id="ARBA00023121"/>
    </source>
</evidence>
<reference evidence="3 4" key="1">
    <citation type="submission" date="2024-01" db="EMBL/GenBank/DDBJ databases">
        <title>Description of Olsenella sp. nov., isolated from pig feces.</title>
        <authorList>
            <person name="Chang Y.-H."/>
        </authorList>
    </citation>
    <scope>NUCLEOTIDE SEQUENCE [LARGE SCALE GENOMIC DNA]</scope>
    <source>
        <strain evidence="3 4">YH-ols2223</strain>
    </source>
</reference>
<dbReference type="Gene3D" id="3.30.1180.10">
    <property type="match status" value="1"/>
</dbReference>